<name>A0ABU0E0L8_9FIRM</name>
<keyword evidence="2" id="KW-0238">DNA-binding</keyword>
<dbReference type="Gene3D" id="1.10.1660.10">
    <property type="match status" value="1"/>
</dbReference>
<evidence type="ECO:0000313" key="2">
    <source>
        <dbReference type="EMBL" id="MDQ0360418.1"/>
    </source>
</evidence>
<dbReference type="GO" id="GO:0003677">
    <property type="term" value="F:DNA binding"/>
    <property type="evidence" value="ECO:0007669"/>
    <property type="project" value="UniProtKB-KW"/>
</dbReference>
<organism evidence="2 3">
    <name type="scientific">Breznakia pachnodae</name>
    <dbReference type="NCBI Taxonomy" id="265178"/>
    <lineage>
        <taxon>Bacteria</taxon>
        <taxon>Bacillati</taxon>
        <taxon>Bacillota</taxon>
        <taxon>Erysipelotrichia</taxon>
        <taxon>Erysipelotrichales</taxon>
        <taxon>Erysipelotrichaceae</taxon>
        <taxon>Breznakia</taxon>
    </lineage>
</organism>
<gene>
    <name evidence="2" type="ORF">J2S15_001149</name>
</gene>
<keyword evidence="3" id="KW-1185">Reference proteome</keyword>
<dbReference type="SUPFAM" id="SSF46955">
    <property type="entry name" value="Putative DNA-binding domain"/>
    <property type="match status" value="1"/>
</dbReference>
<dbReference type="InterPro" id="IPR009061">
    <property type="entry name" value="DNA-bd_dom_put_sf"/>
</dbReference>
<dbReference type="Proteomes" id="UP001230220">
    <property type="component" value="Unassembled WGS sequence"/>
</dbReference>
<feature type="domain" description="HTH merR-type" evidence="1">
    <location>
        <begin position="1"/>
        <end position="68"/>
    </location>
</feature>
<dbReference type="EMBL" id="JAUSUR010000001">
    <property type="protein sequence ID" value="MDQ0360418.1"/>
    <property type="molecule type" value="Genomic_DNA"/>
</dbReference>
<evidence type="ECO:0000259" key="1">
    <source>
        <dbReference type="PROSITE" id="PS50937"/>
    </source>
</evidence>
<dbReference type="SMART" id="SM00422">
    <property type="entry name" value="HTH_MERR"/>
    <property type="match status" value="1"/>
</dbReference>
<proteinExistence type="predicted"/>
<dbReference type="RefSeq" id="WP_307406300.1">
    <property type="nucleotide sequence ID" value="NZ_JAUSUR010000001.1"/>
</dbReference>
<accession>A0ABU0E0L8</accession>
<comment type="caution">
    <text evidence="2">The sequence shown here is derived from an EMBL/GenBank/DDBJ whole genome shotgun (WGS) entry which is preliminary data.</text>
</comment>
<reference evidence="2 3" key="1">
    <citation type="submission" date="2023-07" db="EMBL/GenBank/DDBJ databases">
        <title>Genomic Encyclopedia of Type Strains, Phase IV (KMG-IV): sequencing the most valuable type-strain genomes for metagenomic binning, comparative biology and taxonomic classification.</title>
        <authorList>
            <person name="Goeker M."/>
        </authorList>
    </citation>
    <scope>NUCLEOTIDE SEQUENCE [LARGE SCALE GENOMIC DNA]</scope>
    <source>
        <strain evidence="2 3">DSM 16784</strain>
    </source>
</reference>
<dbReference type="InterPro" id="IPR000551">
    <property type="entry name" value="MerR-type_HTH_dom"/>
</dbReference>
<sequence>MTTHEVSEKYQISLTKLRKFECAGLFSSVLKNGEEYVYSADDINRLSEILTLYKIGMKISSIKKYLDLKYQNKGDIEELKQMLNIERLKNLNQCHKRQENISTIDFLIYELEK</sequence>
<evidence type="ECO:0000313" key="3">
    <source>
        <dbReference type="Proteomes" id="UP001230220"/>
    </source>
</evidence>
<dbReference type="Pfam" id="PF13411">
    <property type="entry name" value="MerR_1"/>
    <property type="match status" value="1"/>
</dbReference>
<dbReference type="PROSITE" id="PS50937">
    <property type="entry name" value="HTH_MERR_2"/>
    <property type="match status" value="1"/>
</dbReference>
<protein>
    <submittedName>
        <fullName evidence="2">DNA-binding transcriptional MerR regulator</fullName>
    </submittedName>
</protein>